<dbReference type="AlphaFoldDB" id="A0A553Q3J4"/>
<feature type="region of interest" description="Disordered" evidence="7">
    <location>
        <begin position="270"/>
        <end position="344"/>
    </location>
</feature>
<keyword evidence="11" id="KW-1185">Reference proteome</keyword>
<dbReference type="CDD" id="cd22829">
    <property type="entry name" value="Gal_Rha_Lectin_EVA1_EVA1C_rpt2"/>
    <property type="match status" value="1"/>
</dbReference>
<dbReference type="EMBL" id="SRMA01026400">
    <property type="protein sequence ID" value="TRY84488.1"/>
    <property type="molecule type" value="Genomic_DNA"/>
</dbReference>
<feature type="transmembrane region" description="Helical" evidence="8">
    <location>
        <begin position="48"/>
        <end position="69"/>
    </location>
</feature>
<dbReference type="CDD" id="cd22828">
    <property type="entry name" value="Gal_Rha_Lectin_EVA1_EVA1C_rpt1"/>
    <property type="match status" value="1"/>
</dbReference>
<evidence type="ECO:0000259" key="9">
    <source>
        <dbReference type="PROSITE" id="PS50228"/>
    </source>
</evidence>
<evidence type="ECO:0000256" key="2">
    <source>
        <dbReference type="ARBA" id="ARBA00006023"/>
    </source>
</evidence>
<dbReference type="InterPro" id="IPR000922">
    <property type="entry name" value="Lectin_gal-bd_dom"/>
</dbReference>
<comment type="similarity">
    <text evidence="2">Belongs to the EVA1 family.</text>
</comment>
<dbReference type="Pfam" id="PF14851">
    <property type="entry name" value="FAM176"/>
    <property type="match status" value="1"/>
</dbReference>
<evidence type="ECO:0000313" key="11">
    <source>
        <dbReference type="Proteomes" id="UP000316079"/>
    </source>
</evidence>
<dbReference type="STRING" id="623744.A0A553Q3J4"/>
<dbReference type="Gene3D" id="2.60.120.740">
    <property type="match status" value="2"/>
</dbReference>
<evidence type="ECO:0000256" key="6">
    <source>
        <dbReference type="ARBA" id="ARBA00023136"/>
    </source>
</evidence>
<dbReference type="Proteomes" id="UP000316079">
    <property type="component" value="Unassembled WGS sequence"/>
</dbReference>
<dbReference type="InterPro" id="IPR052461">
    <property type="entry name" value="EVA1_A/B"/>
</dbReference>
<name>A0A553Q3J4_9TELE</name>
<gene>
    <name evidence="10" type="ORF">DNTS_035835</name>
</gene>
<dbReference type="GO" id="GO:0016020">
    <property type="term" value="C:membrane"/>
    <property type="evidence" value="ECO:0007669"/>
    <property type="project" value="UniProtKB-SubCell"/>
</dbReference>
<comment type="subcellular location">
    <subcellularLocation>
        <location evidence="1">Membrane</location>
        <topology evidence="1">Single-pass membrane protein</topology>
    </subcellularLocation>
</comment>
<feature type="domain" description="SUEL-type lectin" evidence="9">
    <location>
        <begin position="194"/>
        <end position="272"/>
    </location>
</feature>
<evidence type="ECO:0000256" key="3">
    <source>
        <dbReference type="ARBA" id="ARBA00022692"/>
    </source>
</evidence>
<keyword evidence="5 8" id="KW-1133">Transmembrane helix</keyword>
<evidence type="ECO:0000313" key="10">
    <source>
        <dbReference type="EMBL" id="TRY84488.1"/>
    </source>
</evidence>
<accession>A0A553Q3J4</accession>
<keyword evidence="4" id="KW-0677">Repeat</keyword>
<dbReference type="InterPro" id="IPR043159">
    <property type="entry name" value="Lectin_gal-bd_sf"/>
</dbReference>
<dbReference type="PROSITE" id="PS50228">
    <property type="entry name" value="SUEL_LECTIN"/>
    <property type="match status" value="2"/>
</dbReference>
<keyword evidence="3 8" id="KW-0812">Transmembrane</keyword>
<organism evidence="10 11">
    <name type="scientific">Danionella cerebrum</name>
    <dbReference type="NCBI Taxonomy" id="2873325"/>
    <lineage>
        <taxon>Eukaryota</taxon>
        <taxon>Metazoa</taxon>
        <taxon>Chordata</taxon>
        <taxon>Craniata</taxon>
        <taxon>Vertebrata</taxon>
        <taxon>Euteleostomi</taxon>
        <taxon>Actinopterygii</taxon>
        <taxon>Neopterygii</taxon>
        <taxon>Teleostei</taxon>
        <taxon>Ostariophysi</taxon>
        <taxon>Cypriniformes</taxon>
        <taxon>Danionidae</taxon>
        <taxon>Danioninae</taxon>
        <taxon>Danionella</taxon>
    </lineage>
</organism>
<protein>
    <recommendedName>
        <fullName evidence="9">SUEL-type lectin domain-containing protein</fullName>
    </recommendedName>
</protein>
<dbReference type="GO" id="GO:0030246">
    <property type="term" value="F:carbohydrate binding"/>
    <property type="evidence" value="ECO:0007669"/>
    <property type="project" value="InterPro"/>
</dbReference>
<proteinExistence type="inferred from homology"/>
<evidence type="ECO:0000256" key="4">
    <source>
        <dbReference type="ARBA" id="ARBA00022737"/>
    </source>
</evidence>
<reference evidence="10 11" key="1">
    <citation type="journal article" date="2019" name="Sci. Data">
        <title>Hybrid genome assembly and annotation of Danionella translucida.</title>
        <authorList>
            <person name="Kadobianskyi M."/>
            <person name="Schulze L."/>
            <person name="Schuelke M."/>
            <person name="Judkewitz B."/>
        </authorList>
    </citation>
    <scope>NUCLEOTIDE SEQUENCE [LARGE SCALE GENOMIC DNA]</scope>
    <source>
        <strain evidence="10 11">Bolton</strain>
    </source>
</reference>
<keyword evidence="6 8" id="KW-0472">Membrane</keyword>
<evidence type="ECO:0000256" key="8">
    <source>
        <dbReference type="SAM" id="Phobius"/>
    </source>
</evidence>
<dbReference type="PANTHER" id="PTHR48422">
    <property type="entry name" value="PROTEIN EVA-1 HOMOLOG B-RELATED"/>
    <property type="match status" value="1"/>
</dbReference>
<feature type="compositionally biased region" description="Pro residues" evidence="7">
    <location>
        <begin position="284"/>
        <end position="294"/>
    </location>
</feature>
<evidence type="ECO:0000256" key="7">
    <source>
        <dbReference type="SAM" id="MobiDB-lite"/>
    </source>
</evidence>
<dbReference type="OrthoDB" id="5970528at2759"/>
<dbReference type="PANTHER" id="PTHR48422:SF1">
    <property type="entry name" value="PROTEIN EVA-1 HOMOLOG A"/>
    <property type="match status" value="1"/>
</dbReference>
<feature type="domain" description="SUEL-type lectin" evidence="9">
    <location>
        <begin position="91"/>
        <end position="185"/>
    </location>
</feature>
<dbReference type="InterPro" id="IPR039500">
    <property type="entry name" value="EVA1_dom"/>
</dbReference>
<dbReference type="Pfam" id="PF02140">
    <property type="entry name" value="SUEL_Lectin"/>
    <property type="match status" value="2"/>
</dbReference>
<comment type="caution">
    <text evidence="10">The sequence shown here is derived from an EMBL/GenBank/DDBJ whole genome shotgun (WGS) entry which is preliminary data.</text>
</comment>
<evidence type="ECO:0000256" key="5">
    <source>
        <dbReference type="ARBA" id="ARBA00022989"/>
    </source>
</evidence>
<sequence>MFKRRRSERTRERARWNHGAGLENLESRASSLIRPGHWKRRRGDSRMILPDVFLSYSLFLMAISCLTSSSKISQEFSGYLSRALRNYTEQACDGEFLSIRCPPRTSISIQSAFYGRSDSTHSRQCPSPSYSHAGAVSSDLSVPLQKMLYECEDRRSCQLLVNSRVFGNDPCPESSKYLEVRYKCRPNEYKSKVVCEGDRLRLGCKSGMQIVLYSAMFGRTQQGTLECPPHHQRALSVDCSSDVALQVMTSHCQGKHSCVIRASTQEFGDPFPKKLLQESVPGHPSLPSPPPLPHDPNIVGDSAPPDETPSLSSDSVHGLSKRGRSSGSFPEGVEHSGDSVPNPTFSSVITPGMSLISSLLAAYTYTTENPERCALFFMCGVCAGLFLTLFALVVQISCRMDCKPRRTAIRKRPRTVDLDSDSTDSDSDWDSCSDASARRQRRFERTLHTNVFTSAEELERAQRLEERERIMREIWMNGQPDIPGTRSLNRYY</sequence>
<feature type="transmembrane region" description="Helical" evidence="8">
    <location>
        <begin position="374"/>
        <end position="396"/>
    </location>
</feature>
<evidence type="ECO:0000256" key="1">
    <source>
        <dbReference type="ARBA" id="ARBA00004167"/>
    </source>
</evidence>